<keyword evidence="2" id="KW-1185">Reference proteome</keyword>
<reference evidence="1 2" key="1">
    <citation type="submission" date="2021-03" db="EMBL/GenBank/DDBJ databases">
        <title>Flavobacterium Flabelliformis Sp. Nov. And Flavobacterium Geliluteum Sp. Nov., Two Novel Multidrug Resistant Psychrophilic Species Isolated From Antarctica.</title>
        <authorList>
            <person name="Kralova S."/>
            <person name="Busse H.J."/>
            <person name="Bezdicek M."/>
            <person name="Nykrynova M."/>
            <person name="Kroupova E."/>
            <person name="Krsek D."/>
            <person name="Sedlacek I."/>
        </authorList>
    </citation>
    <scope>NUCLEOTIDE SEQUENCE [LARGE SCALE GENOMIC DNA]</scope>
    <source>
        <strain evidence="1 2">P7388</strain>
    </source>
</reference>
<dbReference type="AlphaFoldDB" id="A0A941AZN3"/>
<dbReference type="Proteomes" id="UP000675047">
    <property type="component" value="Unassembled WGS sequence"/>
</dbReference>
<dbReference type="EMBL" id="JAGFBV010000023">
    <property type="protein sequence ID" value="MBP4139182.1"/>
    <property type="molecule type" value="Genomic_DNA"/>
</dbReference>
<evidence type="ECO:0000313" key="1">
    <source>
        <dbReference type="EMBL" id="MBP4139182.1"/>
    </source>
</evidence>
<protein>
    <submittedName>
        <fullName evidence="1">Uncharacterized protein</fullName>
    </submittedName>
</protein>
<comment type="caution">
    <text evidence="1">The sequence shown here is derived from an EMBL/GenBank/DDBJ whole genome shotgun (WGS) entry which is preliminary data.</text>
</comment>
<organism evidence="1 2">
    <name type="scientific">Flavobacterium geliluteum</name>
    <dbReference type="NCBI Taxonomy" id="2816120"/>
    <lineage>
        <taxon>Bacteria</taxon>
        <taxon>Pseudomonadati</taxon>
        <taxon>Bacteroidota</taxon>
        <taxon>Flavobacteriia</taxon>
        <taxon>Flavobacteriales</taxon>
        <taxon>Flavobacteriaceae</taxon>
        <taxon>Flavobacterium</taxon>
    </lineage>
</organism>
<gene>
    <name evidence="1" type="ORF">J3495_13965</name>
</gene>
<evidence type="ECO:0000313" key="2">
    <source>
        <dbReference type="Proteomes" id="UP000675047"/>
    </source>
</evidence>
<proteinExistence type="predicted"/>
<name>A0A941AZN3_9FLAO</name>
<accession>A0A941AZN3</accession>
<sequence>MIILEEQTGLNGGLNRGFFKRFNFKNAIKMAVAPHLLIPKNKRGMLIKGALAPHLLMKKHQRNRLIKGAFAPHTFLKR</sequence>
<dbReference type="RefSeq" id="WP_210667153.1">
    <property type="nucleotide sequence ID" value="NZ_JAGFBV010000023.1"/>
</dbReference>